<accession>E8X571</accession>
<dbReference type="EMBL" id="CP002480">
    <property type="protein sequence ID" value="ADW68335.1"/>
    <property type="molecule type" value="Genomic_DNA"/>
</dbReference>
<dbReference type="PaxDb" id="1198114-AciX9_1273"/>
<evidence type="ECO:0000313" key="1">
    <source>
        <dbReference type="EMBL" id="ADW68335.1"/>
    </source>
</evidence>
<dbReference type="RefSeq" id="WP_013579658.1">
    <property type="nucleotide sequence ID" value="NC_015064.1"/>
</dbReference>
<sequence>MPRISFIRQFCFAAALLLVVGLTGVNARGMGEPQGAGLLTADRVTVERSSQLPGKGSRTVYGLSEGHDHGELIVDRMEDKRLKPELRFNVWAGDVHSFRDDPALPLERRLAFFRPLMKRFLETEKPDPAYGLLFYGYSRLYERLPELAAKDSGWNRTKGQPVSKQPGYGYLESLLTRGGAYRELAETMAGFHYRVGIAGGLEELRVLPVSKLNEGQRAHLPVDVKANDLLPARIAIDFRLTADQ</sequence>
<proteinExistence type="predicted"/>
<dbReference type="HOGENOM" id="CLU_1136791_0_0_0"/>
<gene>
    <name evidence="1" type="ordered locus">AciX9_1273</name>
</gene>
<evidence type="ECO:0000313" key="2">
    <source>
        <dbReference type="Proteomes" id="UP000000343"/>
    </source>
</evidence>
<protein>
    <submittedName>
        <fullName evidence="1">Uncharacterized protein</fullName>
    </submittedName>
</protein>
<name>E8X571_GRATM</name>
<dbReference type="AlphaFoldDB" id="E8X571"/>
<organism evidence="2">
    <name type="scientific">Granulicella tundricola (strain ATCC BAA-1859 / DSM 23138 / MP5ACTX9)</name>
    <dbReference type="NCBI Taxonomy" id="1198114"/>
    <lineage>
        <taxon>Bacteria</taxon>
        <taxon>Pseudomonadati</taxon>
        <taxon>Acidobacteriota</taxon>
        <taxon>Terriglobia</taxon>
        <taxon>Terriglobales</taxon>
        <taxon>Acidobacteriaceae</taxon>
        <taxon>Granulicella</taxon>
    </lineage>
</organism>
<dbReference type="Proteomes" id="UP000000343">
    <property type="component" value="Chromosome"/>
</dbReference>
<reference evidence="2" key="1">
    <citation type="submission" date="2011-01" db="EMBL/GenBank/DDBJ databases">
        <title>Complete sequence of chromosome of Acidobacterium sp. MP5ACTX9.</title>
        <authorList>
            <consortium name="US DOE Joint Genome Institute"/>
            <person name="Lucas S."/>
            <person name="Copeland A."/>
            <person name="Lapidus A."/>
            <person name="Cheng J.-F."/>
            <person name="Goodwin L."/>
            <person name="Pitluck S."/>
            <person name="Teshima H."/>
            <person name="Detter J.C."/>
            <person name="Han C."/>
            <person name="Tapia R."/>
            <person name="Land M."/>
            <person name="Hauser L."/>
            <person name="Kyrpides N."/>
            <person name="Ivanova N."/>
            <person name="Ovchinnikova G."/>
            <person name="Pagani I."/>
            <person name="Rawat S.R."/>
            <person name="Mannisto M."/>
            <person name="Haggblom M.M."/>
            <person name="Woyke T."/>
        </authorList>
    </citation>
    <scope>NUCLEOTIDE SEQUENCE [LARGE SCALE GENOMIC DNA]</scope>
    <source>
        <strain evidence="2">MP5ACTX9</strain>
    </source>
</reference>
<dbReference type="STRING" id="1198114.AciX9_1273"/>
<keyword evidence="2" id="KW-1185">Reference proteome</keyword>
<dbReference type="KEGG" id="acm:AciX9_1273"/>